<organism evidence="5 6">
    <name type="scientific">Halogranum rubrum</name>
    <dbReference type="NCBI Taxonomy" id="553466"/>
    <lineage>
        <taxon>Archaea</taxon>
        <taxon>Methanobacteriati</taxon>
        <taxon>Methanobacteriota</taxon>
        <taxon>Stenosarchaea group</taxon>
        <taxon>Halobacteria</taxon>
        <taxon>Halobacteriales</taxon>
        <taxon>Haloferacaceae</taxon>
    </lineage>
</organism>
<evidence type="ECO:0000256" key="3">
    <source>
        <dbReference type="HAMAP-Rule" id="MF_01384"/>
    </source>
</evidence>
<evidence type="ECO:0000313" key="5">
    <source>
        <dbReference type="EMBL" id="SFK63251.1"/>
    </source>
</evidence>
<name>A0A1I4B5E7_9EURY</name>
<evidence type="ECO:0000256" key="1">
    <source>
        <dbReference type="ARBA" id="ARBA00007177"/>
    </source>
</evidence>
<dbReference type="GO" id="GO:0005737">
    <property type="term" value="C:cytoplasm"/>
    <property type="evidence" value="ECO:0007669"/>
    <property type="project" value="UniProtKB-SubCell"/>
</dbReference>
<dbReference type="InterPro" id="IPR002669">
    <property type="entry name" value="UreD"/>
</dbReference>
<dbReference type="Pfam" id="PF01774">
    <property type="entry name" value="UreD"/>
    <property type="match status" value="1"/>
</dbReference>
<dbReference type="PANTHER" id="PTHR33643:SF1">
    <property type="entry name" value="UREASE ACCESSORY PROTEIN D"/>
    <property type="match status" value="1"/>
</dbReference>
<evidence type="ECO:0000313" key="6">
    <source>
        <dbReference type="Proteomes" id="UP000199607"/>
    </source>
</evidence>
<comment type="similarity">
    <text evidence="1 3">Belongs to the UreD family.</text>
</comment>
<comment type="subcellular location">
    <subcellularLocation>
        <location evidence="3">Cytoplasm</location>
    </subcellularLocation>
</comment>
<feature type="region of interest" description="Disordered" evidence="4">
    <location>
        <begin position="194"/>
        <end position="215"/>
    </location>
</feature>
<accession>A0A1I4B5E7</accession>
<evidence type="ECO:0000256" key="4">
    <source>
        <dbReference type="SAM" id="MobiDB-lite"/>
    </source>
</evidence>
<comment type="function">
    <text evidence="3">Required for maturation of urease via the functional incorporation of the urease nickel metallocenter.</text>
</comment>
<dbReference type="STRING" id="553466.SAMN04487950_0279"/>
<dbReference type="HAMAP" id="MF_01384">
    <property type="entry name" value="UreD"/>
    <property type="match status" value="1"/>
</dbReference>
<dbReference type="PANTHER" id="PTHR33643">
    <property type="entry name" value="UREASE ACCESSORY PROTEIN D"/>
    <property type="match status" value="1"/>
</dbReference>
<keyword evidence="6" id="KW-1185">Reference proteome</keyword>
<dbReference type="Proteomes" id="UP000199607">
    <property type="component" value="Unassembled WGS sequence"/>
</dbReference>
<protein>
    <recommendedName>
        <fullName evidence="3">Urease accessory protein UreD</fullName>
    </recommendedName>
</protein>
<sequence>MASEFRPNRPTPFEGYATESVPQAAAGSAGKNGILEATFAADSTGQTRLVRDFAKVPFHVTGDLSHDQELPQLASLFVQSPTGGIAQGDRHRMDIEVREGAQAHVTTQSATQVLGMERNYGRSDVSLTVDDGGYLEFLPEPVILFPNSRLLQRVQMELGDDATVVFGETVVPGRLARGEAFEYDRYYSRVVGRERSEVGESKESKESGENEEPGRRLFEDVVHLSGEDDMRRPGLFGENRVLGSLYVVGTGFEDGESAELSDRIHERVADTDATASASTLPRENGVVVRALGSRTDAVTSALFAAWDETRQARFGVSAPEPRKL</sequence>
<evidence type="ECO:0000256" key="2">
    <source>
        <dbReference type="ARBA" id="ARBA00023186"/>
    </source>
</evidence>
<proteinExistence type="inferred from homology"/>
<dbReference type="EMBL" id="FOTC01000001">
    <property type="protein sequence ID" value="SFK63251.1"/>
    <property type="molecule type" value="Genomic_DNA"/>
</dbReference>
<gene>
    <name evidence="3" type="primary">ureD</name>
    <name evidence="5" type="ORF">SAMN04487950_0279</name>
</gene>
<keyword evidence="3" id="KW-0996">Nickel insertion</keyword>
<dbReference type="GO" id="GO:0016151">
    <property type="term" value="F:nickel cation binding"/>
    <property type="evidence" value="ECO:0007669"/>
    <property type="project" value="UniProtKB-UniRule"/>
</dbReference>
<keyword evidence="3" id="KW-0963">Cytoplasm</keyword>
<comment type="subunit">
    <text evidence="3">UreD, UreF and UreG form a complex that acts as a GTP-hydrolysis-dependent molecular chaperone, activating the urease apoprotein by helping to assemble the nickel containing metallocenter of UreC. The UreE protein probably delivers the nickel.</text>
</comment>
<dbReference type="RefSeq" id="WP_089864745.1">
    <property type="nucleotide sequence ID" value="NZ_FOTC01000001.1"/>
</dbReference>
<dbReference type="AlphaFoldDB" id="A0A1I4B5E7"/>
<reference evidence="6" key="1">
    <citation type="submission" date="2016-10" db="EMBL/GenBank/DDBJ databases">
        <authorList>
            <person name="Varghese N."/>
            <person name="Submissions S."/>
        </authorList>
    </citation>
    <scope>NUCLEOTIDE SEQUENCE [LARGE SCALE GENOMIC DNA]</scope>
    <source>
        <strain evidence="6">CGMCC 1.7738</strain>
    </source>
</reference>
<keyword evidence="2 3" id="KW-0143">Chaperone</keyword>